<evidence type="ECO:0000256" key="5">
    <source>
        <dbReference type="ARBA" id="ARBA00022840"/>
    </source>
</evidence>
<feature type="transmembrane region" description="Helical" evidence="9">
    <location>
        <begin position="521"/>
        <end position="538"/>
    </location>
</feature>
<dbReference type="Pfam" id="PF01061">
    <property type="entry name" value="ABC2_membrane"/>
    <property type="match status" value="1"/>
</dbReference>
<dbReference type="Gene3D" id="3.40.50.300">
    <property type="entry name" value="P-loop containing nucleotide triphosphate hydrolases"/>
    <property type="match status" value="1"/>
</dbReference>
<evidence type="ECO:0000256" key="3">
    <source>
        <dbReference type="ARBA" id="ARBA00022692"/>
    </source>
</evidence>
<feature type="transmembrane region" description="Helical" evidence="9">
    <location>
        <begin position="452"/>
        <end position="479"/>
    </location>
</feature>
<feature type="compositionally biased region" description="Basic and acidic residues" evidence="8">
    <location>
        <begin position="40"/>
        <end position="57"/>
    </location>
</feature>
<keyword evidence="7 9" id="KW-0472">Membrane</keyword>
<evidence type="ECO:0000256" key="7">
    <source>
        <dbReference type="ARBA" id="ARBA00023136"/>
    </source>
</evidence>
<dbReference type="GO" id="GO:0140359">
    <property type="term" value="F:ABC-type transporter activity"/>
    <property type="evidence" value="ECO:0007669"/>
    <property type="project" value="InterPro"/>
</dbReference>
<name>A0A1Y1US43_9TREE</name>
<keyword evidence="3 9" id="KW-0812">Transmembrane</keyword>
<evidence type="ECO:0000259" key="10">
    <source>
        <dbReference type="PROSITE" id="PS50893"/>
    </source>
</evidence>
<dbReference type="PROSITE" id="PS00211">
    <property type="entry name" value="ABC_TRANSPORTER_1"/>
    <property type="match status" value="1"/>
</dbReference>
<protein>
    <submittedName>
        <fullName evidence="11">p-loop containing nucleoside triphosphate hydrolase protein</fullName>
    </submittedName>
</protein>
<dbReference type="InterPro" id="IPR017871">
    <property type="entry name" value="ABC_transporter-like_CS"/>
</dbReference>
<dbReference type="AlphaFoldDB" id="A0A1Y1US43"/>
<feature type="region of interest" description="Disordered" evidence="8">
    <location>
        <begin position="31"/>
        <end position="57"/>
    </location>
</feature>
<evidence type="ECO:0000256" key="2">
    <source>
        <dbReference type="ARBA" id="ARBA00022448"/>
    </source>
</evidence>
<reference evidence="11 12" key="1">
    <citation type="submission" date="2017-03" db="EMBL/GenBank/DDBJ databases">
        <title>Widespread Adenine N6-methylation of Active Genes in Fungi.</title>
        <authorList>
            <consortium name="DOE Joint Genome Institute"/>
            <person name="Mondo S.J."/>
            <person name="Dannebaum R.O."/>
            <person name="Kuo R.C."/>
            <person name="Louie K.B."/>
            <person name="Bewick A.J."/>
            <person name="Labutti K."/>
            <person name="Haridas S."/>
            <person name="Kuo A."/>
            <person name="Salamov A."/>
            <person name="Ahrendt S.R."/>
            <person name="Lau R."/>
            <person name="Bowen B.P."/>
            <person name="Lipzen A."/>
            <person name="Sullivan W."/>
            <person name="Andreopoulos W.B."/>
            <person name="Clum A."/>
            <person name="Lindquist E."/>
            <person name="Daum C."/>
            <person name="Northen T.R."/>
            <person name="Ramamoorthy G."/>
            <person name="Schmitz R.J."/>
            <person name="Gryganskyi A."/>
            <person name="Culley D."/>
            <person name="Magnuson J."/>
            <person name="James T.Y."/>
            <person name="O'Malley M.A."/>
            <person name="Stajich J.E."/>
            <person name="Spatafora J.W."/>
            <person name="Visel A."/>
            <person name="Grigoriev I.V."/>
        </authorList>
    </citation>
    <scope>NUCLEOTIDE SEQUENCE [LARGE SCALE GENOMIC DNA]</scope>
    <source>
        <strain evidence="11 12">NRRL Y-17943</strain>
    </source>
</reference>
<evidence type="ECO:0000313" key="12">
    <source>
        <dbReference type="Proteomes" id="UP000193218"/>
    </source>
</evidence>
<evidence type="ECO:0000256" key="6">
    <source>
        <dbReference type="ARBA" id="ARBA00022989"/>
    </source>
</evidence>
<dbReference type="Proteomes" id="UP000193218">
    <property type="component" value="Unassembled WGS sequence"/>
</dbReference>
<dbReference type="PANTHER" id="PTHR48041:SF122">
    <property type="entry name" value="ABC TRANSPORTER DOMAIN-CONTAINING PROTEIN"/>
    <property type="match status" value="1"/>
</dbReference>
<feature type="transmembrane region" description="Helical" evidence="9">
    <location>
        <begin position="409"/>
        <end position="431"/>
    </location>
</feature>
<evidence type="ECO:0000256" key="9">
    <source>
        <dbReference type="SAM" id="Phobius"/>
    </source>
</evidence>
<dbReference type="GO" id="GO:0005524">
    <property type="term" value="F:ATP binding"/>
    <property type="evidence" value="ECO:0007669"/>
    <property type="project" value="UniProtKB-KW"/>
</dbReference>
<evidence type="ECO:0000256" key="1">
    <source>
        <dbReference type="ARBA" id="ARBA00004141"/>
    </source>
</evidence>
<dbReference type="InterPro" id="IPR050352">
    <property type="entry name" value="ABCG_transporters"/>
</dbReference>
<feature type="transmembrane region" description="Helical" evidence="9">
    <location>
        <begin position="595"/>
        <end position="620"/>
    </location>
</feature>
<keyword evidence="5" id="KW-0067">ATP-binding</keyword>
<dbReference type="Pfam" id="PF00005">
    <property type="entry name" value="ABC_tran"/>
    <property type="match status" value="1"/>
</dbReference>
<comment type="subcellular location">
    <subcellularLocation>
        <location evidence="1">Membrane</location>
        <topology evidence="1">Multi-pass membrane protein</topology>
    </subcellularLocation>
</comment>
<dbReference type="InterPro" id="IPR013525">
    <property type="entry name" value="ABC2_TM"/>
</dbReference>
<accession>A0A1Y1US43</accession>
<feature type="transmembrane region" description="Helical" evidence="9">
    <location>
        <begin position="376"/>
        <end position="397"/>
    </location>
</feature>
<feature type="domain" description="ABC transporter" evidence="10">
    <location>
        <begin position="42"/>
        <end position="289"/>
    </location>
</feature>
<dbReference type="Pfam" id="PF19055">
    <property type="entry name" value="ABC2_membrane_7"/>
    <property type="match status" value="1"/>
</dbReference>
<dbReference type="PANTHER" id="PTHR48041">
    <property type="entry name" value="ABC TRANSPORTER G FAMILY MEMBER 28"/>
    <property type="match status" value="1"/>
</dbReference>
<dbReference type="STRING" id="4999.A0A1Y1US43"/>
<dbReference type="GO" id="GO:0016020">
    <property type="term" value="C:membrane"/>
    <property type="evidence" value="ECO:0007669"/>
    <property type="project" value="UniProtKB-SubCell"/>
</dbReference>
<dbReference type="InterPro" id="IPR003439">
    <property type="entry name" value="ABC_transporter-like_ATP-bd"/>
</dbReference>
<evidence type="ECO:0000256" key="4">
    <source>
        <dbReference type="ARBA" id="ARBA00022741"/>
    </source>
</evidence>
<dbReference type="InterPro" id="IPR003593">
    <property type="entry name" value="AAA+_ATPase"/>
</dbReference>
<evidence type="ECO:0000256" key="8">
    <source>
        <dbReference type="SAM" id="MobiDB-lite"/>
    </source>
</evidence>
<evidence type="ECO:0000313" key="11">
    <source>
        <dbReference type="EMBL" id="ORX40799.1"/>
    </source>
</evidence>
<dbReference type="RefSeq" id="XP_021874478.1">
    <property type="nucleotide sequence ID" value="XM_022014359.1"/>
</dbReference>
<dbReference type="EMBL" id="NBSH01000001">
    <property type="protein sequence ID" value="ORX40799.1"/>
    <property type="molecule type" value="Genomic_DNA"/>
</dbReference>
<keyword evidence="6 9" id="KW-1133">Transmembrane helix</keyword>
<dbReference type="SUPFAM" id="SSF52540">
    <property type="entry name" value="P-loop containing nucleoside triphosphate hydrolases"/>
    <property type="match status" value="1"/>
</dbReference>
<dbReference type="PROSITE" id="PS50893">
    <property type="entry name" value="ABC_TRANSPORTER_2"/>
    <property type="match status" value="1"/>
</dbReference>
<comment type="caution">
    <text evidence="11">The sequence shown here is derived from an EMBL/GenBank/DDBJ whole genome shotgun (WGS) entry which is preliminary data.</text>
</comment>
<dbReference type="InterPro" id="IPR043926">
    <property type="entry name" value="ABCG_dom"/>
</dbReference>
<keyword evidence="4" id="KW-0547">Nucleotide-binding</keyword>
<gene>
    <name evidence="11" type="ORF">BD324DRAFT_612140</name>
</gene>
<dbReference type="GO" id="GO:0016887">
    <property type="term" value="F:ATP hydrolysis activity"/>
    <property type="evidence" value="ECO:0007669"/>
    <property type="project" value="InterPro"/>
</dbReference>
<dbReference type="SMART" id="SM00382">
    <property type="entry name" value="AAA"/>
    <property type="match status" value="1"/>
</dbReference>
<dbReference type="InParanoid" id="A0A1Y1US43"/>
<organism evidence="11 12">
    <name type="scientific">Kockovaella imperatae</name>
    <dbReference type="NCBI Taxonomy" id="4999"/>
    <lineage>
        <taxon>Eukaryota</taxon>
        <taxon>Fungi</taxon>
        <taxon>Dikarya</taxon>
        <taxon>Basidiomycota</taxon>
        <taxon>Agaricomycotina</taxon>
        <taxon>Tremellomycetes</taxon>
        <taxon>Tremellales</taxon>
        <taxon>Cuniculitremaceae</taxon>
        <taxon>Kockovaella</taxon>
    </lineage>
</organism>
<keyword evidence="11" id="KW-0378">Hydrolase</keyword>
<dbReference type="GeneID" id="33556167"/>
<keyword evidence="2" id="KW-0813">Transport</keyword>
<dbReference type="OrthoDB" id="66620at2759"/>
<feature type="transmembrane region" description="Helical" evidence="9">
    <location>
        <begin position="485"/>
        <end position="509"/>
    </location>
</feature>
<sequence length="631" mass="69929">MSSSSLATVSDGLHWNNVDYDIPLKDKDRKKMLAGMSAQKDAEKADSKEAEPPAADKSRRILNNISSHVDRGEFVGLLGASGSGKTTLLNVLSGRLSKVGEASGEITYEGVNRKASTWKRTIAFVEQDDALFARLTVRETINYAAKLRLPDSEFDAEAKKRRVEETIEMLRLEDCENGQVGSGLKRGISGGERKRVSIGVELVSNSSLFFLDEPTSGLDSFAASRLVTNLREVVQKRNLACLMTIHQPSWDMFCTLDRVILLAKGAIYYDGPPRDTVEYFKGLDYNVPEGVNPADYFISIAENVDRDEEGKARIQKLIDNWKERAAQATPVSRPAGKVDEKDVKKSSKAQWPTSWFFELMLLFRRTSKDQLRDKQLWVGSAGQTIVFLIVIGFAFFRLNDSQKDVLAKIGVLFIIPINAAFGASAPVLASFPLQRTILIRERSSALYRCSSFFLSKVMLEIPIAVIFRIPYLIIVYFMIGLRLSAARIFIFLAITCLHIANSVCLGLAIAGVSPTVEIANILSPVVNVIFLFFGGNLLPSPPPWFIWLKYISPLYYTYSALTINEFRGAQLQCDDSSSQCYQSGNDVLKAYNLEVFSIGADAGFLAALTIAFLAAGYLGLSFSTRPKLRII</sequence>
<proteinExistence type="predicted"/>
<keyword evidence="12" id="KW-1185">Reference proteome</keyword>
<dbReference type="InterPro" id="IPR027417">
    <property type="entry name" value="P-loop_NTPase"/>
</dbReference>